<dbReference type="EMBL" id="MU838998">
    <property type="protein sequence ID" value="KAK1771492.1"/>
    <property type="molecule type" value="Genomic_DNA"/>
</dbReference>
<dbReference type="AlphaFoldDB" id="A0AAJ0FKW0"/>
<feature type="transmembrane region" description="Helical" evidence="1">
    <location>
        <begin position="69"/>
        <end position="92"/>
    </location>
</feature>
<keyword evidence="1" id="KW-1133">Transmembrane helix</keyword>
<comment type="caution">
    <text evidence="2">The sequence shown here is derived from an EMBL/GenBank/DDBJ whole genome shotgun (WGS) entry which is preliminary data.</text>
</comment>
<feature type="transmembrane region" description="Helical" evidence="1">
    <location>
        <begin position="167"/>
        <end position="190"/>
    </location>
</feature>
<gene>
    <name evidence="2" type="ORF">QBC33DRAFT_554656</name>
</gene>
<dbReference type="RefSeq" id="XP_060287705.1">
    <property type="nucleotide sequence ID" value="XM_060429539.1"/>
</dbReference>
<reference evidence="2" key="1">
    <citation type="submission" date="2023-06" db="EMBL/GenBank/DDBJ databases">
        <title>Genome-scale phylogeny and comparative genomics of the fungal order Sordariales.</title>
        <authorList>
            <consortium name="Lawrence Berkeley National Laboratory"/>
            <person name="Hensen N."/>
            <person name="Bonometti L."/>
            <person name="Westerberg I."/>
            <person name="Brannstrom I.O."/>
            <person name="Guillou S."/>
            <person name="Cros-Aarteil S."/>
            <person name="Calhoun S."/>
            <person name="Haridas S."/>
            <person name="Kuo A."/>
            <person name="Mondo S."/>
            <person name="Pangilinan J."/>
            <person name="Riley R."/>
            <person name="Labutti K."/>
            <person name="Andreopoulos B."/>
            <person name="Lipzen A."/>
            <person name="Chen C."/>
            <person name="Yanf M."/>
            <person name="Daum C."/>
            <person name="Ng V."/>
            <person name="Clum A."/>
            <person name="Steindorff A."/>
            <person name="Ohm R."/>
            <person name="Martin F."/>
            <person name="Silar P."/>
            <person name="Natvig D."/>
            <person name="Lalanne C."/>
            <person name="Gautier V."/>
            <person name="Ament-Velasquez S.L."/>
            <person name="Kruys A."/>
            <person name="Hutchinson M.I."/>
            <person name="Powell A.J."/>
            <person name="Barry K."/>
            <person name="Miller A.N."/>
            <person name="Grigoriev I.V."/>
            <person name="Debuchy R."/>
            <person name="Gladieux P."/>
            <person name="Thoren M.H."/>
            <person name="Johannesson H."/>
        </authorList>
    </citation>
    <scope>NUCLEOTIDE SEQUENCE</scope>
    <source>
        <strain evidence="2">8032-3</strain>
    </source>
</reference>
<protein>
    <submittedName>
        <fullName evidence="2">Uncharacterized protein</fullName>
    </submittedName>
</protein>
<feature type="transmembrane region" description="Helical" evidence="1">
    <location>
        <begin position="139"/>
        <end position="161"/>
    </location>
</feature>
<keyword evidence="1" id="KW-0812">Transmembrane</keyword>
<name>A0AAJ0FKW0_9PEZI</name>
<keyword evidence="3" id="KW-1185">Reference proteome</keyword>
<keyword evidence="1" id="KW-0472">Membrane</keyword>
<organism evidence="2 3">
    <name type="scientific">Phialemonium atrogriseum</name>
    <dbReference type="NCBI Taxonomy" id="1093897"/>
    <lineage>
        <taxon>Eukaryota</taxon>
        <taxon>Fungi</taxon>
        <taxon>Dikarya</taxon>
        <taxon>Ascomycota</taxon>
        <taxon>Pezizomycotina</taxon>
        <taxon>Sordariomycetes</taxon>
        <taxon>Sordariomycetidae</taxon>
        <taxon>Cephalothecales</taxon>
        <taxon>Cephalothecaceae</taxon>
        <taxon>Phialemonium</taxon>
    </lineage>
</organism>
<evidence type="ECO:0000313" key="2">
    <source>
        <dbReference type="EMBL" id="KAK1771492.1"/>
    </source>
</evidence>
<sequence>MASSQQAEIRHLLPEGSPHRISMDGTLTADEPMGKLLFTFPLSTYFRPWVLGWSIVAAAFMMADADKSCVVFIVFTWLLFGWTIIATASHCLRPGNSHRKGFRLDFGAFVCICFGSSESGDGDNPGHSRRRWGQPLVDLAWAVTFFVLAPVVLRSHMLFYWGNRDTIIVSLFIIAVSQLVIAIIGFIPALQRLRLHLYKEESDDEGHYKIRLPQEPVLGKQAPMPVFP</sequence>
<dbReference type="Proteomes" id="UP001244011">
    <property type="component" value="Unassembled WGS sequence"/>
</dbReference>
<dbReference type="GeneID" id="85312726"/>
<accession>A0AAJ0FKW0</accession>
<proteinExistence type="predicted"/>
<evidence type="ECO:0000313" key="3">
    <source>
        <dbReference type="Proteomes" id="UP001244011"/>
    </source>
</evidence>
<evidence type="ECO:0000256" key="1">
    <source>
        <dbReference type="SAM" id="Phobius"/>
    </source>
</evidence>
<feature type="transmembrane region" description="Helical" evidence="1">
    <location>
        <begin position="45"/>
        <end position="63"/>
    </location>
</feature>